<dbReference type="OrthoDB" id="3217871at2759"/>
<protein>
    <submittedName>
        <fullName evidence="3">BTB domain-containing protein</fullName>
    </submittedName>
</protein>
<dbReference type="EMBL" id="JACAZE010000015">
    <property type="protein sequence ID" value="KAF7298005.1"/>
    <property type="molecule type" value="Genomic_DNA"/>
</dbReference>
<organism evidence="3 4">
    <name type="scientific">Mycena chlorophos</name>
    <name type="common">Agaric fungus</name>
    <name type="synonym">Agaricus chlorophos</name>
    <dbReference type="NCBI Taxonomy" id="658473"/>
    <lineage>
        <taxon>Eukaryota</taxon>
        <taxon>Fungi</taxon>
        <taxon>Dikarya</taxon>
        <taxon>Basidiomycota</taxon>
        <taxon>Agaricomycotina</taxon>
        <taxon>Agaricomycetes</taxon>
        <taxon>Agaricomycetidae</taxon>
        <taxon>Agaricales</taxon>
        <taxon>Marasmiineae</taxon>
        <taxon>Mycenaceae</taxon>
        <taxon>Mycena</taxon>
    </lineage>
</organism>
<dbReference type="InterPro" id="IPR011333">
    <property type="entry name" value="SKP1/BTB/POZ_sf"/>
</dbReference>
<dbReference type="InterPro" id="IPR000210">
    <property type="entry name" value="BTB/POZ_dom"/>
</dbReference>
<gene>
    <name evidence="3" type="ORF">HMN09_01021500</name>
</gene>
<feature type="domain" description="BTB" evidence="2">
    <location>
        <begin position="38"/>
        <end position="144"/>
    </location>
</feature>
<dbReference type="SUPFAM" id="SSF54695">
    <property type="entry name" value="POZ domain"/>
    <property type="match status" value="1"/>
</dbReference>
<dbReference type="Proteomes" id="UP000613580">
    <property type="component" value="Unassembled WGS sequence"/>
</dbReference>
<accession>A0A8H6SFV9</accession>
<evidence type="ECO:0000259" key="2">
    <source>
        <dbReference type="SMART" id="SM00225"/>
    </source>
</evidence>
<proteinExistence type="predicted"/>
<keyword evidence="4" id="KW-1185">Reference proteome</keyword>
<evidence type="ECO:0000256" key="1">
    <source>
        <dbReference type="SAM" id="MobiDB-lite"/>
    </source>
</evidence>
<evidence type="ECO:0000313" key="3">
    <source>
        <dbReference type="EMBL" id="KAF7298005.1"/>
    </source>
</evidence>
<feature type="region of interest" description="Disordered" evidence="1">
    <location>
        <begin position="1"/>
        <end position="23"/>
    </location>
</feature>
<dbReference type="Gene3D" id="3.30.710.10">
    <property type="entry name" value="Potassium Channel Kv1.1, Chain A"/>
    <property type="match status" value="1"/>
</dbReference>
<comment type="caution">
    <text evidence="3">The sequence shown here is derived from an EMBL/GenBank/DDBJ whole genome shotgun (WGS) entry which is preliminary data.</text>
</comment>
<dbReference type="SMART" id="SM00225">
    <property type="entry name" value="BTB"/>
    <property type="match status" value="1"/>
</dbReference>
<reference evidence="3" key="1">
    <citation type="submission" date="2020-05" db="EMBL/GenBank/DDBJ databases">
        <title>Mycena genomes resolve the evolution of fungal bioluminescence.</title>
        <authorList>
            <person name="Tsai I.J."/>
        </authorList>
    </citation>
    <scope>NUCLEOTIDE SEQUENCE</scope>
    <source>
        <strain evidence="3">110903Hualien_Pintung</strain>
    </source>
</reference>
<sequence length="337" mass="37684">MSSSDSPPSKRRRTDSEDEPIPPAAAAIKRSEIWHEDGSVVLQAQDTQFRVHWGLLTMHSSVFKDMYGLPQPDVAGPTVEGCPVIPVFDDPTDLLHFFRVLYNPTMLTKETLPFATVAALVRIGRKYDFKELLQAAVSRLTHDYPSTLAEYDALVLSKKRRIGGYEGKTFDILNLAREHNIFSVLPLAYYTASSGLRHYRNMGLDGIIRADGTTSSLSPHDLQKCVMGVNALFRAQLKRGYTLSWVTISPEACSNLPGCMKERSKLLQTLLSVEHTRVLLFNSCESIKGWIESSLEHCCIACQTALLPQLAAGREKGWEDLPSFFDLPPWAELQNDL</sequence>
<dbReference type="AlphaFoldDB" id="A0A8H6SFV9"/>
<name>A0A8H6SFV9_MYCCL</name>
<dbReference type="Pfam" id="PF00651">
    <property type="entry name" value="BTB"/>
    <property type="match status" value="1"/>
</dbReference>
<evidence type="ECO:0000313" key="4">
    <source>
        <dbReference type="Proteomes" id="UP000613580"/>
    </source>
</evidence>